<dbReference type="EMBL" id="CP023422">
    <property type="protein sequence ID" value="ATD61951.1"/>
    <property type="molecule type" value="Genomic_DNA"/>
</dbReference>
<keyword evidence="2" id="KW-1185">Reference proteome</keyword>
<gene>
    <name evidence="1" type="ORF">CNX70_18655</name>
</gene>
<dbReference type="Proteomes" id="UP000218437">
    <property type="component" value="Chromosome"/>
</dbReference>
<proteinExistence type="predicted"/>
<sequence length="274" mass="31399">MSESALDPQQFVFLDHESLGLPTAHARSLQLFRDIVVLPSLRALDREIEESVRSGEPGSVFYESHLADLFQTTVESYVLAVQSMWERGLRSLLISRERRLNGGSEMDKLQNASWSTESTAPIRYTRPTKADSLQCHFQRLLTVPMIAFDSYNDLDLLQHLGNAIRHGDGRSAKRVHELAPTLWFGWLAPGTVIQAGLFNISVPHDAPKHPSFDNVTVQKIVLEQMIQSVTDFWDDLECMRCNSFRSKDEVVVQHLQSYLEERRGRYDKRLWTVE</sequence>
<protein>
    <submittedName>
        <fullName evidence="1">Uncharacterized protein</fullName>
    </submittedName>
</protein>
<evidence type="ECO:0000313" key="1">
    <source>
        <dbReference type="EMBL" id="ATD61951.1"/>
    </source>
</evidence>
<organism evidence="1 2">
    <name type="scientific">Janthinobacterium svalbardensis</name>
    <dbReference type="NCBI Taxonomy" id="368607"/>
    <lineage>
        <taxon>Bacteria</taxon>
        <taxon>Pseudomonadati</taxon>
        <taxon>Pseudomonadota</taxon>
        <taxon>Betaproteobacteria</taxon>
        <taxon>Burkholderiales</taxon>
        <taxon>Oxalobacteraceae</taxon>
        <taxon>Janthinobacterium</taxon>
    </lineage>
</organism>
<name>A0A290WYJ8_9BURK</name>
<dbReference type="AlphaFoldDB" id="A0A290WYJ8"/>
<accession>A0A290WYJ8</accession>
<evidence type="ECO:0000313" key="2">
    <source>
        <dbReference type="Proteomes" id="UP000218437"/>
    </source>
</evidence>
<dbReference type="KEGG" id="jsv:CNX70_18655"/>
<reference evidence="1 2" key="1">
    <citation type="submission" date="2017-09" db="EMBL/GenBank/DDBJ databases">
        <title>Complete genome sequence of Janthinobacterium svalbardensis PAMC 27463.</title>
        <authorList>
            <person name="Cho Y.-J."/>
            <person name="Cho A."/>
            <person name="Kim O.-S."/>
            <person name="Lee J.-I."/>
        </authorList>
    </citation>
    <scope>NUCLEOTIDE SEQUENCE [LARGE SCALE GENOMIC DNA]</scope>
    <source>
        <strain evidence="1 2">PAMC 27463</strain>
    </source>
</reference>